<reference evidence="5" key="1">
    <citation type="journal article" date="2014" name="Proc. Natl. Acad. Sci. U.S.A.">
        <title>Extensive sampling of basidiomycete genomes demonstrates inadequacy of the white-rot/brown-rot paradigm for wood decay fungi.</title>
        <authorList>
            <person name="Riley R."/>
            <person name="Salamov A.A."/>
            <person name="Brown D.W."/>
            <person name="Nagy L.G."/>
            <person name="Floudas D."/>
            <person name="Held B.W."/>
            <person name="Levasseur A."/>
            <person name="Lombard V."/>
            <person name="Morin E."/>
            <person name="Otillar R."/>
            <person name="Lindquist E.A."/>
            <person name="Sun H."/>
            <person name="LaButti K.M."/>
            <person name="Schmutz J."/>
            <person name="Jabbour D."/>
            <person name="Luo H."/>
            <person name="Baker S.E."/>
            <person name="Pisabarro A.G."/>
            <person name="Walton J.D."/>
            <person name="Blanchette R.A."/>
            <person name="Henrissat B."/>
            <person name="Martin F."/>
            <person name="Cullen D."/>
            <person name="Hibbett D.S."/>
            <person name="Grigoriev I.V."/>
        </authorList>
    </citation>
    <scope>NUCLEOTIDE SEQUENCE [LARGE SCALE GENOMIC DNA]</scope>
    <source>
        <strain evidence="5">MUCL 33604</strain>
    </source>
</reference>
<name>A0A067PU88_9AGAM</name>
<protein>
    <recommendedName>
        <fullName evidence="3">SHSP domain-containing protein</fullName>
    </recommendedName>
</protein>
<evidence type="ECO:0000259" key="3">
    <source>
        <dbReference type="PROSITE" id="PS01031"/>
    </source>
</evidence>
<dbReference type="CDD" id="cd06464">
    <property type="entry name" value="ACD_sHsps-like"/>
    <property type="match status" value="1"/>
</dbReference>
<keyword evidence="5" id="KW-1185">Reference proteome</keyword>
<feature type="compositionally biased region" description="Pro residues" evidence="2">
    <location>
        <begin position="7"/>
        <end position="23"/>
    </location>
</feature>
<dbReference type="InParanoid" id="A0A067PU88"/>
<feature type="region of interest" description="Disordered" evidence="2">
    <location>
        <begin position="500"/>
        <end position="532"/>
    </location>
</feature>
<evidence type="ECO:0000313" key="4">
    <source>
        <dbReference type="EMBL" id="KDQ57400.1"/>
    </source>
</evidence>
<feature type="compositionally biased region" description="Low complexity" evidence="2">
    <location>
        <begin position="324"/>
        <end position="341"/>
    </location>
</feature>
<feature type="compositionally biased region" description="Pro residues" evidence="2">
    <location>
        <begin position="283"/>
        <end position="294"/>
    </location>
</feature>
<dbReference type="SUPFAM" id="SSF49764">
    <property type="entry name" value="HSP20-like chaperones"/>
    <property type="match status" value="1"/>
</dbReference>
<feature type="compositionally biased region" description="Basic and acidic residues" evidence="2">
    <location>
        <begin position="60"/>
        <end position="82"/>
    </location>
</feature>
<dbReference type="OrthoDB" id="1431247at2759"/>
<feature type="compositionally biased region" description="Basic and acidic residues" evidence="2">
    <location>
        <begin position="417"/>
        <end position="433"/>
    </location>
</feature>
<comment type="similarity">
    <text evidence="1">Belongs to the small heat shock protein (HSP20) family.</text>
</comment>
<proteinExistence type="inferred from homology"/>
<feature type="compositionally biased region" description="Low complexity" evidence="2">
    <location>
        <begin position="471"/>
        <end position="482"/>
    </location>
</feature>
<sequence length="644" mass="69124">MPLNPSSIPPSSPKPISPPPPTSSCPSLTSSTSSSSLLDLATPLQSLSLIDQSTKQPYDSLHDSDDLHEEMKQWMGRADENKGILAGSAARPRSNSKTHSHLKSQQPSSPPGARHPDRPSRPPRQLSFQKRHASFDTPRAEIPLPSPRNLPSPRHPLTTPSGQYQYSSFPFPNVPPQGTTATATITSSQSSPPQKAQVYGAAGAPIETVTAHVTASITKSSISNSSFTNGMNLNSIFHGHPSGRASGFNSSLDGFEARSASSSSGGSGSSSTTSLLSTTASSPPSPPPAFPLRPPKLTKSPKDVVMVDEITQGRSGSGKVKEVQSQSSSPSHSRSNSQSTQQRKHSPAREPIASTTIAPDSTPITPYSRPYSTHSESFGGAIYSPKPLKAWDRSSTASLPLPCQTPYHVLPALAGTGEKEDSGKGTEREERNRGSASFSHRSASPPLFDYTGERSPSPTMRRLRSPPLLPPLLSRESASLPASTSLPPALIAYTRSLQNRTPEVPRTPSASGIPQPAPPTILTPPLPESRSSRRSAAYEPFLSHAPPPIDSWIAVETLAREYRLLVRLPGFKRDAITLATRRRRILHVVADSWEPTGGHFERRISFGYDADLAHVRAEFDGDMLTITVPRRSSNMTWLAPSQQN</sequence>
<feature type="compositionally biased region" description="Low complexity" evidence="2">
    <location>
        <begin position="177"/>
        <end position="194"/>
    </location>
</feature>
<gene>
    <name evidence="4" type="ORF">JAAARDRAFT_263162</name>
</gene>
<feature type="region of interest" description="Disordered" evidence="2">
    <location>
        <begin position="255"/>
        <end position="482"/>
    </location>
</feature>
<evidence type="ECO:0000256" key="1">
    <source>
        <dbReference type="PROSITE-ProRule" id="PRU00285"/>
    </source>
</evidence>
<feature type="domain" description="SHSP" evidence="3">
    <location>
        <begin position="540"/>
        <end position="644"/>
    </location>
</feature>
<feature type="region of interest" description="Disordered" evidence="2">
    <location>
        <begin position="177"/>
        <end position="196"/>
    </location>
</feature>
<feature type="region of interest" description="Disordered" evidence="2">
    <location>
        <begin position="1"/>
        <end position="36"/>
    </location>
</feature>
<organism evidence="4 5">
    <name type="scientific">Jaapia argillacea MUCL 33604</name>
    <dbReference type="NCBI Taxonomy" id="933084"/>
    <lineage>
        <taxon>Eukaryota</taxon>
        <taxon>Fungi</taxon>
        <taxon>Dikarya</taxon>
        <taxon>Basidiomycota</taxon>
        <taxon>Agaricomycotina</taxon>
        <taxon>Agaricomycetes</taxon>
        <taxon>Agaricomycetidae</taxon>
        <taxon>Jaapiales</taxon>
        <taxon>Jaapiaceae</taxon>
        <taxon>Jaapia</taxon>
    </lineage>
</organism>
<feature type="compositionally biased region" description="Pro residues" evidence="2">
    <location>
        <begin position="515"/>
        <end position="527"/>
    </location>
</feature>
<dbReference type="InterPro" id="IPR002068">
    <property type="entry name" value="A-crystallin/Hsp20_dom"/>
</dbReference>
<feature type="region of interest" description="Disordered" evidence="2">
    <location>
        <begin position="49"/>
        <end position="163"/>
    </location>
</feature>
<evidence type="ECO:0000313" key="5">
    <source>
        <dbReference type="Proteomes" id="UP000027265"/>
    </source>
</evidence>
<accession>A0A067PU88</accession>
<feature type="compositionally biased region" description="Polar residues" evidence="2">
    <location>
        <begin position="353"/>
        <end position="376"/>
    </location>
</feature>
<feature type="compositionally biased region" description="Pro residues" evidence="2">
    <location>
        <begin position="144"/>
        <end position="154"/>
    </location>
</feature>
<dbReference type="PROSITE" id="PS01031">
    <property type="entry name" value="SHSP"/>
    <property type="match status" value="1"/>
</dbReference>
<dbReference type="Proteomes" id="UP000027265">
    <property type="component" value="Unassembled WGS sequence"/>
</dbReference>
<feature type="compositionally biased region" description="Low complexity" evidence="2">
    <location>
        <begin position="259"/>
        <end position="282"/>
    </location>
</feature>
<dbReference type="Gene3D" id="2.60.40.790">
    <property type="match status" value="1"/>
</dbReference>
<dbReference type="EMBL" id="KL197719">
    <property type="protein sequence ID" value="KDQ57400.1"/>
    <property type="molecule type" value="Genomic_DNA"/>
</dbReference>
<feature type="compositionally biased region" description="Low complexity" evidence="2">
    <location>
        <begin position="24"/>
        <end position="36"/>
    </location>
</feature>
<dbReference type="InterPro" id="IPR008978">
    <property type="entry name" value="HSP20-like_chaperone"/>
</dbReference>
<dbReference type="AlphaFoldDB" id="A0A067PU88"/>
<dbReference type="HOGENOM" id="CLU_492644_0_0_1"/>
<evidence type="ECO:0000256" key="2">
    <source>
        <dbReference type="SAM" id="MobiDB-lite"/>
    </source>
</evidence>